<dbReference type="InterPro" id="IPR036366">
    <property type="entry name" value="PGBDSf"/>
</dbReference>
<evidence type="ECO:0000256" key="1">
    <source>
        <dbReference type="SAM" id="MobiDB-lite"/>
    </source>
</evidence>
<reference evidence="3 4" key="1">
    <citation type="submission" date="2018-08" db="EMBL/GenBank/DDBJ databases">
        <title>Actinomadura spongicola sp. nov., isolated from marine sponge Leucetta chagosensis.</title>
        <authorList>
            <person name="Li L."/>
            <person name="Lin H.W."/>
        </authorList>
    </citation>
    <scope>NUCLEOTIDE SEQUENCE [LARGE SCALE GENOMIC DNA]</scope>
    <source>
        <strain evidence="3 4">LHW52907</strain>
    </source>
</reference>
<evidence type="ECO:0000313" key="4">
    <source>
        <dbReference type="Proteomes" id="UP000262882"/>
    </source>
</evidence>
<organism evidence="3 4">
    <name type="scientific">Actinomadura spongiicola</name>
    <dbReference type="NCBI Taxonomy" id="2303421"/>
    <lineage>
        <taxon>Bacteria</taxon>
        <taxon>Bacillati</taxon>
        <taxon>Actinomycetota</taxon>
        <taxon>Actinomycetes</taxon>
        <taxon>Streptosporangiales</taxon>
        <taxon>Thermomonosporaceae</taxon>
        <taxon>Actinomadura</taxon>
    </lineage>
</organism>
<feature type="domain" description="Peptidoglycan binding-like" evidence="2">
    <location>
        <begin position="20"/>
        <end position="73"/>
    </location>
</feature>
<dbReference type="Proteomes" id="UP000262882">
    <property type="component" value="Unassembled WGS sequence"/>
</dbReference>
<dbReference type="Pfam" id="PF01471">
    <property type="entry name" value="PG_binding_1"/>
    <property type="match status" value="1"/>
</dbReference>
<dbReference type="SUPFAM" id="SSF47090">
    <property type="entry name" value="PGBD-like"/>
    <property type="match status" value="1"/>
</dbReference>
<dbReference type="InterPro" id="IPR002477">
    <property type="entry name" value="Peptidoglycan-bd-like"/>
</dbReference>
<comment type="caution">
    <text evidence="3">The sequence shown here is derived from an EMBL/GenBank/DDBJ whole genome shotgun (WGS) entry which is preliminary data.</text>
</comment>
<feature type="region of interest" description="Disordered" evidence="1">
    <location>
        <begin position="1"/>
        <end position="21"/>
    </location>
</feature>
<proteinExistence type="predicted"/>
<accession>A0A372GJD8</accession>
<dbReference type="Gene3D" id="1.10.101.10">
    <property type="entry name" value="PGBD-like superfamily/PGBD"/>
    <property type="match status" value="1"/>
</dbReference>
<dbReference type="AlphaFoldDB" id="A0A372GJD8"/>
<dbReference type="RefSeq" id="WP_117399330.1">
    <property type="nucleotide sequence ID" value="NZ_QVNQ01000003.1"/>
</dbReference>
<evidence type="ECO:0000259" key="2">
    <source>
        <dbReference type="Pfam" id="PF01471"/>
    </source>
</evidence>
<name>A0A372GJD8_9ACTN</name>
<evidence type="ECO:0000313" key="3">
    <source>
        <dbReference type="EMBL" id="RFS85474.1"/>
    </source>
</evidence>
<keyword evidence="4" id="KW-1185">Reference proteome</keyword>
<protein>
    <submittedName>
        <fullName evidence="3">Peptidoglycan-binding protein</fullName>
    </submittedName>
</protein>
<dbReference type="EMBL" id="QVNQ01000003">
    <property type="protein sequence ID" value="RFS85474.1"/>
    <property type="molecule type" value="Genomic_DNA"/>
</dbReference>
<sequence length="84" mass="9513">MAGPAYPGYDFTQPPEMKGQGNDVKNWQTQMNKRGFNLKVDGIYGPKSEDDCRDLQKMARLEVDGIVGRKTWHATWNAEITLPV</sequence>
<dbReference type="OrthoDB" id="514320at2"/>
<gene>
    <name evidence="3" type="ORF">D0T12_10585</name>
</gene>
<dbReference type="InterPro" id="IPR036365">
    <property type="entry name" value="PGBD-like_sf"/>
</dbReference>